<dbReference type="AlphaFoldDB" id="A0A0B6YRR1"/>
<name>A0A0B6YRR1_9EUPU</name>
<organism evidence="1">
    <name type="scientific">Arion vulgaris</name>
    <dbReference type="NCBI Taxonomy" id="1028688"/>
    <lineage>
        <taxon>Eukaryota</taxon>
        <taxon>Metazoa</taxon>
        <taxon>Spiralia</taxon>
        <taxon>Lophotrochozoa</taxon>
        <taxon>Mollusca</taxon>
        <taxon>Gastropoda</taxon>
        <taxon>Heterobranchia</taxon>
        <taxon>Euthyneura</taxon>
        <taxon>Panpulmonata</taxon>
        <taxon>Eupulmonata</taxon>
        <taxon>Stylommatophora</taxon>
        <taxon>Helicina</taxon>
        <taxon>Arionoidea</taxon>
        <taxon>Arionidae</taxon>
        <taxon>Arion</taxon>
    </lineage>
</organism>
<gene>
    <name evidence="1" type="primary">ORF34629</name>
</gene>
<evidence type="ECO:0000313" key="1">
    <source>
        <dbReference type="EMBL" id="CEK58929.1"/>
    </source>
</evidence>
<feature type="non-terminal residue" evidence="1">
    <location>
        <position position="1"/>
    </location>
</feature>
<dbReference type="EMBL" id="HACG01012064">
    <property type="protein sequence ID" value="CEK58929.1"/>
    <property type="molecule type" value="Transcribed_RNA"/>
</dbReference>
<proteinExistence type="predicted"/>
<reference evidence="1" key="1">
    <citation type="submission" date="2014-12" db="EMBL/GenBank/DDBJ databases">
        <title>Insight into the proteome of Arion vulgaris.</title>
        <authorList>
            <person name="Aradska J."/>
            <person name="Bulat T."/>
            <person name="Smidak R."/>
            <person name="Sarate P."/>
            <person name="Gangsoo J."/>
            <person name="Sialana F."/>
            <person name="Bilban M."/>
            <person name="Lubec G."/>
        </authorList>
    </citation>
    <scope>NUCLEOTIDE SEQUENCE</scope>
    <source>
        <tissue evidence="1">Skin</tissue>
    </source>
</reference>
<protein>
    <submittedName>
        <fullName evidence="1">Uncharacterized protein</fullName>
    </submittedName>
</protein>
<sequence>RLERAKKKKISCIRRKKWSTYISVQDNKLYGLADNLRKTAPSLENLESQSSENAKQEEHPSFIILRLTYQNKRGRRQR</sequence>
<accession>A0A0B6YRR1</accession>